<evidence type="ECO:0000313" key="2">
    <source>
        <dbReference type="Proteomes" id="UP000660554"/>
    </source>
</evidence>
<comment type="caution">
    <text evidence="1">The sequence shown here is derived from an EMBL/GenBank/DDBJ whole genome shotgun (WGS) entry which is preliminary data.</text>
</comment>
<dbReference type="Gene3D" id="2.40.50.90">
    <property type="match status" value="1"/>
</dbReference>
<keyword evidence="2" id="KW-1185">Reference proteome</keyword>
<evidence type="ECO:0000313" key="1">
    <source>
        <dbReference type="EMBL" id="GHI14338.1"/>
    </source>
</evidence>
<gene>
    <name evidence="1" type="ORF">Scinn_38010</name>
</gene>
<name>A0ABQ3NNJ3_STRVG</name>
<evidence type="ECO:0008006" key="3">
    <source>
        <dbReference type="Google" id="ProtNLM"/>
    </source>
</evidence>
<reference evidence="2" key="1">
    <citation type="submission" date="2020-09" db="EMBL/GenBank/DDBJ databases">
        <title>Whole genome shotgun sequence of Streptomyces cinnamonensis NBRC 15873.</title>
        <authorList>
            <person name="Komaki H."/>
            <person name="Tamura T."/>
        </authorList>
    </citation>
    <scope>NUCLEOTIDE SEQUENCE [LARGE SCALE GENOMIC DNA]</scope>
    <source>
        <strain evidence="2">NBRC 15873</strain>
    </source>
</reference>
<protein>
    <recommendedName>
        <fullName evidence="3">Nuclease</fullName>
    </recommendedName>
</protein>
<proteinExistence type="predicted"/>
<dbReference type="SUPFAM" id="SSF50199">
    <property type="entry name" value="Staphylococcal nuclease"/>
    <property type="match status" value="1"/>
</dbReference>
<dbReference type="RefSeq" id="WP_053611813.1">
    <property type="nucleotide sequence ID" value="NZ_BMRU01000011.1"/>
</dbReference>
<dbReference type="EMBL" id="BNDV01000008">
    <property type="protein sequence ID" value="GHI14338.1"/>
    <property type="molecule type" value="Genomic_DNA"/>
</dbReference>
<dbReference type="InterPro" id="IPR035437">
    <property type="entry name" value="SNase_OB-fold_sf"/>
</dbReference>
<dbReference type="Proteomes" id="UP000660554">
    <property type="component" value="Unassembled WGS sequence"/>
</dbReference>
<accession>A0ABQ3NNJ3</accession>
<sequence>MSMLLIKGSFRVDGGAEPDGDTLPFIPDDVADWKLVGGRARVVPKTDGRAAVRLEGVDALETHYRKPGYGPERHQPRKFGRQAADALLRHLGFTSIVRHENETVTTDPVQVPGFILTSGADAYGRCIALAFDGSVRPPVYSGYEVAVDEDLLKRSANYRLVEDGLAYPMFYPGLPGYLRDVLGDAARAARAAVPPKGLWGADKTVEGALIADIGSITDDDTGVVILPKLFRRLKDYLDSGSDITSLAGFSAYLAGAADEYRFLPEGKTQTGLHRLIKISEDGKTLRMPRPSDEILFLDK</sequence>
<organism evidence="1 2">
    <name type="scientific">Streptomyces virginiae</name>
    <name type="common">Streptomyces cinnamonensis</name>
    <dbReference type="NCBI Taxonomy" id="1961"/>
    <lineage>
        <taxon>Bacteria</taxon>
        <taxon>Bacillati</taxon>
        <taxon>Actinomycetota</taxon>
        <taxon>Actinomycetes</taxon>
        <taxon>Kitasatosporales</taxon>
        <taxon>Streptomycetaceae</taxon>
        <taxon>Streptomyces</taxon>
    </lineage>
</organism>
<dbReference type="GeneID" id="86952253"/>